<dbReference type="HOGENOM" id="CLU_071415_2_2_6"/>
<feature type="domain" description="Phosphotyrosine protein phosphatase I" evidence="6">
    <location>
        <begin position="22"/>
        <end position="172"/>
    </location>
</feature>
<protein>
    <recommendedName>
        <fullName evidence="2">protein-tyrosine-phosphatase</fullName>
        <ecNumber evidence="2">3.1.3.48</ecNumber>
    </recommendedName>
</protein>
<dbReference type="Pfam" id="PF01451">
    <property type="entry name" value="LMWPc"/>
    <property type="match status" value="1"/>
</dbReference>
<comment type="similarity">
    <text evidence="1">Belongs to the low molecular weight phosphotyrosine protein phosphatase family.</text>
</comment>
<dbReference type="PANTHER" id="PTHR11717">
    <property type="entry name" value="LOW MOLECULAR WEIGHT PROTEIN TYROSINE PHOSPHATASE"/>
    <property type="match status" value="1"/>
</dbReference>
<dbReference type="eggNOG" id="COG0394">
    <property type="taxonomic scope" value="Bacteria"/>
</dbReference>
<dbReference type="InterPro" id="IPR036196">
    <property type="entry name" value="Ptyr_pPase_sf"/>
</dbReference>
<reference evidence="7 8" key="1">
    <citation type="submission" date="2010-06" db="EMBL/GenBank/DDBJ databases">
        <title>Complete sequence of chromosome of Nitrosococcus watsoni C-113.</title>
        <authorList>
            <consortium name="US DOE Joint Genome Institute"/>
            <person name="Lucas S."/>
            <person name="Copeland A."/>
            <person name="Lapidus A."/>
            <person name="Cheng J.-F."/>
            <person name="Bruce D."/>
            <person name="Goodwin L."/>
            <person name="Pitluck S."/>
            <person name="Malfatti S.A."/>
            <person name="Chain P.S.G."/>
            <person name="Land M."/>
            <person name="Hauser L."/>
            <person name="Kyrpides N."/>
            <person name="Ivanova N."/>
            <person name="Cambell M.A."/>
            <person name="Heidelberg J.F."/>
            <person name="Klotz M.G."/>
            <person name="Woyke T."/>
        </authorList>
    </citation>
    <scope>NUCLEOTIDE SEQUENCE [LARGE SCALE GENOMIC DNA]</scope>
    <source>
        <strain evidence="7 8">C-113</strain>
    </source>
</reference>
<dbReference type="SUPFAM" id="SSF52788">
    <property type="entry name" value="Phosphotyrosine protein phosphatases I"/>
    <property type="match status" value="1"/>
</dbReference>
<name>D8K906_NITWC</name>
<dbReference type="KEGG" id="nwa:Nwat_0246"/>
<dbReference type="Gene3D" id="3.40.50.2300">
    <property type="match status" value="1"/>
</dbReference>
<evidence type="ECO:0000256" key="1">
    <source>
        <dbReference type="ARBA" id="ARBA00011063"/>
    </source>
</evidence>
<organism evidence="7 8">
    <name type="scientific">Nitrosococcus watsoni (strain C-113)</name>
    <dbReference type="NCBI Taxonomy" id="105559"/>
    <lineage>
        <taxon>Bacteria</taxon>
        <taxon>Pseudomonadati</taxon>
        <taxon>Pseudomonadota</taxon>
        <taxon>Gammaproteobacteria</taxon>
        <taxon>Chromatiales</taxon>
        <taxon>Chromatiaceae</taxon>
        <taxon>Nitrosococcus</taxon>
    </lineage>
</organism>
<dbReference type="PANTHER" id="PTHR11717:SF7">
    <property type="entry name" value="LOW MOLECULAR WEIGHT PHOSPHOTYROSINE PROTEIN PHOSPHATASE"/>
    <property type="match status" value="1"/>
</dbReference>
<evidence type="ECO:0000256" key="4">
    <source>
        <dbReference type="ARBA" id="ARBA00022912"/>
    </source>
</evidence>
<evidence type="ECO:0000256" key="2">
    <source>
        <dbReference type="ARBA" id="ARBA00013064"/>
    </source>
</evidence>
<dbReference type="InterPro" id="IPR023485">
    <property type="entry name" value="Ptyr_pPase"/>
</dbReference>
<dbReference type="InterPro" id="IPR017867">
    <property type="entry name" value="Tyr_phospatase_low_mol_wt"/>
</dbReference>
<dbReference type="SMART" id="SM00226">
    <property type="entry name" value="LMWPc"/>
    <property type="match status" value="1"/>
</dbReference>
<dbReference type="PRINTS" id="PR00719">
    <property type="entry name" value="LMWPTPASE"/>
</dbReference>
<feature type="active site" description="Proton donor" evidence="5">
    <location>
        <position position="146"/>
    </location>
</feature>
<keyword evidence="8" id="KW-1185">Reference proteome</keyword>
<evidence type="ECO:0000313" key="7">
    <source>
        <dbReference type="EMBL" id="ADJ27216.1"/>
    </source>
</evidence>
<feature type="active site" description="Nucleophile" evidence="5">
    <location>
        <position position="28"/>
    </location>
</feature>
<gene>
    <name evidence="7" type="ordered locus">Nwat_0246</name>
</gene>
<dbReference type="InterPro" id="IPR050438">
    <property type="entry name" value="LMW_PTPase"/>
</dbReference>
<feature type="active site" evidence="5">
    <location>
        <position position="34"/>
    </location>
</feature>
<dbReference type="GO" id="GO:0004725">
    <property type="term" value="F:protein tyrosine phosphatase activity"/>
    <property type="evidence" value="ECO:0007669"/>
    <property type="project" value="UniProtKB-EC"/>
</dbReference>
<keyword evidence="3" id="KW-0378">Hydrolase</keyword>
<evidence type="ECO:0000259" key="6">
    <source>
        <dbReference type="SMART" id="SM00226"/>
    </source>
</evidence>
<dbReference type="CDD" id="cd16343">
    <property type="entry name" value="LMWPTP"/>
    <property type="match status" value="1"/>
</dbReference>
<dbReference type="Proteomes" id="UP000000393">
    <property type="component" value="Chromosome"/>
</dbReference>
<evidence type="ECO:0000313" key="8">
    <source>
        <dbReference type="Proteomes" id="UP000000393"/>
    </source>
</evidence>
<evidence type="ECO:0000256" key="3">
    <source>
        <dbReference type="ARBA" id="ARBA00022801"/>
    </source>
</evidence>
<dbReference type="AlphaFoldDB" id="D8K906"/>
<accession>D8K906</accession>
<dbReference type="EMBL" id="CP002086">
    <property type="protein sequence ID" value="ADJ27216.1"/>
    <property type="molecule type" value="Genomic_DNA"/>
</dbReference>
<dbReference type="STRING" id="105559.Nwat_0246"/>
<keyword evidence="4" id="KW-0904">Protein phosphatase</keyword>
<proteinExistence type="inferred from homology"/>
<sequence>MVLKEWLQGNQQPGLRPPENKIGVLFVCMANFCRSPMAKGLFQQLVTHHRLNQAIFVDAAGTHGHFAGERPDPRARACCRRRGIDIDRYRARQIQPIDFINFDYLIAMDCSNLAILQKLAPNNNQTEKIRLLLELAPHLKRRDVPDPYYGPPSEFEAVLDLIEEAAHSLLNEIRQRHLSPP</sequence>
<evidence type="ECO:0000256" key="5">
    <source>
        <dbReference type="PIRSR" id="PIRSR617867-1"/>
    </source>
</evidence>
<dbReference type="EC" id="3.1.3.48" evidence="2"/>